<evidence type="ECO:0000256" key="2">
    <source>
        <dbReference type="ARBA" id="ARBA00022692"/>
    </source>
</evidence>
<proteinExistence type="predicted"/>
<evidence type="ECO:0000313" key="8">
    <source>
        <dbReference type="EMBL" id="KAJ9150098.1"/>
    </source>
</evidence>
<evidence type="ECO:0000256" key="4">
    <source>
        <dbReference type="ARBA" id="ARBA00023136"/>
    </source>
</evidence>
<dbReference type="GO" id="GO:0016020">
    <property type="term" value="C:membrane"/>
    <property type="evidence" value="ECO:0007669"/>
    <property type="project" value="UniProtKB-SubCell"/>
</dbReference>
<feature type="region of interest" description="Disordered" evidence="5">
    <location>
        <begin position="175"/>
        <end position="292"/>
    </location>
</feature>
<keyword evidence="4 6" id="KW-0472">Membrane</keyword>
<keyword evidence="3 6" id="KW-1133">Transmembrane helix</keyword>
<feature type="domain" description="MARVEL" evidence="7">
    <location>
        <begin position="31"/>
        <end position="163"/>
    </location>
</feature>
<evidence type="ECO:0000256" key="5">
    <source>
        <dbReference type="SAM" id="MobiDB-lite"/>
    </source>
</evidence>
<feature type="compositionally biased region" description="Low complexity" evidence="5">
    <location>
        <begin position="232"/>
        <end position="254"/>
    </location>
</feature>
<dbReference type="AlphaFoldDB" id="A0AA38RXA2"/>
<evidence type="ECO:0000256" key="6">
    <source>
        <dbReference type="SAM" id="Phobius"/>
    </source>
</evidence>
<keyword evidence="2 6" id="KW-0812">Transmembrane</keyword>
<dbReference type="PANTHER" id="PTHR37451">
    <property type="entry name" value="MARVEL DOMAIN"/>
    <property type="match status" value="1"/>
</dbReference>
<feature type="transmembrane region" description="Helical" evidence="6">
    <location>
        <begin position="97"/>
        <end position="114"/>
    </location>
</feature>
<reference evidence="8" key="1">
    <citation type="submission" date="2022-07" db="EMBL/GenBank/DDBJ databases">
        <title>Fungi with potential for degradation of polypropylene.</title>
        <authorList>
            <person name="Gostincar C."/>
        </authorList>
    </citation>
    <scope>NUCLEOTIDE SEQUENCE</scope>
    <source>
        <strain evidence="8">EXF-13287</strain>
    </source>
</reference>
<accession>A0AA38RXA2</accession>
<dbReference type="PANTHER" id="PTHR37451:SF4">
    <property type="entry name" value="MARVEL DOMAIN-CONTAINING PROTEIN"/>
    <property type="match status" value="1"/>
</dbReference>
<name>A0AA38RXA2_9PEZI</name>
<sequence>MVNWTANIWDVRAHDGRSREHVPAQPVWSAIGMRIVQLLLALIILIMTAYAAGQFGTGNLAGFGLAWFTFILTFGYIIYLGVSLFNAPHVYNYWAQLVLESLLVIFWLCTWAVLASEASSLSPFDDYWGYYYGSNYRSAVNCMKASAALGALLWVTFIITLVFFVLALLSHRKTTAGHTTGGPITSDKPVFDGPADAPVEMQNQQPAYPQQAYQAPHQDSPYQTQPTYGAEQPQQQTYYAGEQQQQQPQAPYPADHTQQAPYPVEQPQQAYAVPEQQQQYAIPDNRGPHQQV</sequence>
<organism evidence="8 9">
    <name type="scientific">Coniochaeta hoffmannii</name>
    <dbReference type="NCBI Taxonomy" id="91930"/>
    <lineage>
        <taxon>Eukaryota</taxon>
        <taxon>Fungi</taxon>
        <taxon>Dikarya</taxon>
        <taxon>Ascomycota</taxon>
        <taxon>Pezizomycotina</taxon>
        <taxon>Sordariomycetes</taxon>
        <taxon>Sordariomycetidae</taxon>
        <taxon>Coniochaetales</taxon>
        <taxon>Coniochaetaceae</taxon>
        <taxon>Coniochaeta</taxon>
    </lineage>
</organism>
<feature type="transmembrane region" description="Helical" evidence="6">
    <location>
        <begin position="65"/>
        <end position="85"/>
    </location>
</feature>
<comment type="caution">
    <text evidence="8">The sequence shown here is derived from an EMBL/GenBank/DDBJ whole genome shotgun (WGS) entry which is preliminary data.</text>
</comment>
<feature type="transmembrane region" description="Helical" evidence="6">
    <location>
        <begin position="147"/>
        <end position="169"/>
    </location>
</feature>
<keyword evidence="9" id="KW-1185">Reference proteome</keyword>
<feature type="transmembrane region" description="Helical" evidence="6">
    <location>
        <begin position="35"/>
        <end position="53"/>
    </location>
</feature>
<comment type="subcellular location">
    <subcellularLocation>
        <location evidence="1">Membrane</location>
        <topology evidence="1">Multi-pass membrane protein</topology>
    </subcellularLocation>
</comment>
<evidence type="ECO:0000256" key="1">
    <source>
        <dbReference type="ARBA" id="ARBA00004141"/>
    </source>
</evidence>
<dbReference type="InterPro" id="IPR008253">
    <property type="entry name" value="Marvel"/>
</dbReference>
<dbReference type="Pfam" id="PF01284">
    <property type="entry name" value="MARVEL"/>
    <property type="match status" value="1"/>
</dbReference>
<evidence type="ECO:0000259" key="7">
    <source>
        <dbReference type="Pfam" id="PF01284"/>
    </source>
</evidence>
<gene>
    <name evidence="8" type="ORF">NKR19_g5400</name>
</gene>
<dbReference type="EMBL" id="JANBVN010000074">
    <property type="protein sequence ID" value="KAJ9150098.1"/>
    <property type="molecule type" value="Genomic_DNA"/>
</dbReference>
<evidence type="ECO:0000313" key="9">
    <source>
        <dbReference type="Proteomes" id="UP001174691"/>
    </source>
</evidence>
<feature type="compositionally biased region" description="Low complexity" evidence="5">
    <location>
        <begin position="204"/>
        <end position="216"/>
    </location>
</feature>
<protein>
    <recommendedName>
        <fullName evidence="7">MARVEL domain-containing protein</fullName>
    </recommendedName>
</protein>
<dbReference type="Proteomes" id="UP001174691">
    <property type="component" value="Unassembled WGS sequence"/>
</dbReference>
<feature type="compositionally biased region" description="Low complexity" evidence="5">
    <location>
        <begin position="265"/>
        <end position="280"/>
    </location>
</feature>
<evidence type="ECO:0000256" key="3">
    <source>
        <dbReference type="ARBA" id="ARBA00022989"/>
    </source>
</evidence>